<feature type="compositionally biased region" description="Basic and acidic residues" evidence="1">
    <location>
        <begin position="52"/>
        <end position="65"/>
    </location>
</feature>
<sequence length="611" mass="66563">MDLEEQNSASKSVQDNEEMITPARFENGNQSKVESSNGSSPPGDNSSNNNLDDVKGKGIVIKEVEDYSTPLVKSSPTTKGFGLKKWKRMKRDAQPQDGDSSVNSGKLLKRGLASEVANAEKPVSFSAGRIQKSDGSVSSTNAVFMNPGVLADGFGVIGDSGLAMGPIFNAVSESENSEDRSSRSSTAASAPKARYEAPVLPGYPSDKHWLRSLSGKSLSTSAQKPHQGKGRSETSKKPRGERVKIEKENSHSSMESDSCSSNFLFMQGDFATSNGTKGERSMIYDGESSDEAQDRERPIGEELRAGRERGNDRESENVSQEDLAAESPWEVNEEKSENRSSSTDHDPLTESIFNFQAAQEAFANGGVFLVGSICLEDEIQKFKEIGKDTTFGHSLEDVGIPSNFTSDDSNFPRPSTSVLSQNRDGAQHYLNSLESEVFSLKQNILLLQNKVQKAADLIISKEARITELEAILGSSSKSEEETIESEFEGLFRQKIEAEVQYLALSATAQKLRSATVDQLTLLEEQKTLASEQAQMVHVLGDAEAKAVVLKTQTKKLESYCEDLASTAEKLKLQKKVCKYSSCFFIQLVLLAVVVGLFLTQISPDHAELVPT</sequence>
<evidence type="ECO:0000313" key="3">
    <source>
        <dbReference type="EMBL" id="KAG5598052.1"/>
    </source>
</evidence>
<organism evidence="3 4">
    <name type="scientific">Solanum commersonii</name>
    <name type="common">Commerson's wild potato</name>
    <name type="synonym">Commerson's nightshade</name>
    <dbReference type="NCBI Taxonomy" id="4109"/>
    <lineage>
        <taxon>Eukaryota</taxon>
        <taxon>Viridiplantae</taxon>
        <taxon>Streptophyta</taxon>
        <taxon>Embryophyta</taxon>
        <taxon>Tracheophyta</taxon>
        <taxon>Spermatophyta</taxon>
        <taxon>Magnoliopsida</taxon>
        <taxon>eudicotyledons</taxon>
        <taxon>Gunneridae</taxon>
        <taxon>Pentapetalae</taxon>
        <taxon>asterids</taxon>
        <taxon>lamiids</taxon>
        <taxon>Solanales</taxon>
        <taxon>Solanaceae</taxon>
        <taxon>Solanoideae</taxon>
        <taxon>Solaneae</taxon>
        <taxon>Solanum</taxon>
    </lineage>
</organism>
<dbReference type="OrthoDB" id="680851at2759"/>
<comment type="caution">
    <text evidence="3">The sequence shown here is derived from an EMBL/GenBank/DDBJ whole genome shotgun (WGS) entry which is preliminary data.</text>
</comment>
<feature type="compositionally biased region" description="Basic and acidic residues" evidence="1">
    <location>
        <begin position="230"/>
        <end position="250"/>
    </location>
</feature>
<feature type="compositionally biased region" description="Low complexity" evidence="1">
    <location>
        <begin position="35"/>
        <end position="50"/>
    </location>
</feature>
<name>A0A9J5YFM1_SOLCO</name>
<gene>
    <name evidence="3" type="ORF">H5410_039284</name>
</gene>
<feature type="compositionally biased region" description="Polar residues" evidence="1">
    <location>
        <begin position="214"/>
        <end position="224"/>
    </location>
</feature>
<proteinExistence type="predicted"/>
<feature type="transmembrane region" description="Helical" evidence="2">
    <location>
        <begin position="579"/>
        <end position="601"/>
    </location>
</feature>
<feature type="compositionally biased region" description="Low complexity" evidence="1">
    <location>
        <begin position="183"/>
        <end position="192"/>
    </location>
</feature>
<evidence type="ECO:0008006" key="5">
    <source>
        <dbReference type="Google" id="ProtNLM"/>
    </source>
</evidence>
<evidence type="ECO:0000256" key="1">
    <source>
        <dbReference type="SAM" id="MobiDB-lite"/>
    </source>
</evidence>
<feature type="region of interest" description="Disordered" evidence="1">
    <location>
        <begin position="1"/>
        <end position="105"/>
    </location>
</feature>
<feature type="compositionally biased region" description="Polar residues" evidence="1">
    <location>
        <begin position="1"/>
        <end position="13"/>
    </location>
</feature>
<accession>A0A9J5YFM1</accession>
<dbReference type="PANTHER" id="PTHR34562">
    <property type="entry name" value="WPP DOMAIN-INTERACTING PROTEIN 2"/>
    <property type="match status" value="1"/>
</dbReference>
<dbReference type="AlphaFoldDB" id="A0A9J5YFM1"/>
<keyword evidence="2" id="KW-0472">Membrane</keyword>
<keyword evidence="2" id="KW-0812">Transmembrane</keyword>
<keyword evidence="4" id="KW-1185">Reference proteome</keyword>
<feature type="region of interest" description="Disordered" evidence="1">
    <location>
        <begin position="172"/>
        <end position="347"/>
    </location>
</feature>
<evidence type="ECO:0000313" key="4">
    <source>
        <dbReference type="Proteomes" id="UP000824120"/>
    </source>
</evidence>
<feature type="compositionally biased region" description="Basic and acidic residues" evidence="1">
    <location>
        <begin position="332"/>
        <end position="347"/>
    </location>
</feature>
<feature type="compositionally biased region" description="Basic and acidic residues" evidence="1">
    <location>
        <begin position="292"/>
        <end position="316"/>
    </location>
</feature>
<evidence type="ECO:0000256" key="2">
    <source>
        <dbReference type="SAM" id="Phobius"/>
    </source>
</evidence>
<keyword evidence="2" id="KW-1133">Transmembrane helix</keyword>
<dbReference type="InterPro" id="IPR044696">
    <property type="entry name" value="WIP1/2/3"/>
</dbReference>
<feature type="compositionally biased region" description="Low complexity" evidence="1">
    <location>
        <begin position="251"/>
        <end position="261"/>
    </location>
</feature>
<dbReference type="EMBL" id="JACXVP010000007">
    <property type="protein sequence ID" value="KAG5598052.1"/>
    <property type="molecule type" value="Genomic_DNA"/>
</dbReference>
<protein>
    <recommendedName>
        <fullName evidence="5">WPP domain-interacting protein 2</fullName>
    </recommendedName>
</protein>
<reference evidence="3 4" key="1">
    <citation type="submission" date="2020-09" db="EMBL/GenBank/DDBJ databases">
        <title>De no assembly of potato wild relative species, Solanum commersonii.</title>
        <authorList>
            <person name="Cho K."/>
        </authorList>
    </citation>
    <scope>NUCLEOTIDE SEQUENCE [LARGE SCALE GENOMIC DNA]</scope>
    <source>
        <strain evidence="3">LZ3.2</strain>
        <tissue evidence="3">Leaf</tissue>
    </source>
</reference>
<dbReference type="PANTHER" id="PTHR34562:SF8">
    <property type="entry name" value="WPP DOMAIN-INTERACTING PROTEIN 1"/>
    <property type="match status" value="1"/>
</dbReference>
<dbReference type="Proteomes" id="UP000824120">
    <property type="component" value="Chromosome 7"/>
</dbReference>